<dbReference type="InterPro" id="IPR036390">
    <property type="entry name" value="WH_DNA-bd_sf"/>
</dbReference>
<name>A0A369BCU4_9FIRM</name>
<evidence type="ECO:0000313" key="6">
    <source>
        <dbReference type="EMBL" id="RCX19353.1"/>
    </source>
</evidence>
<dbReference type="PROSITE" id="PS51077">
    <property type="entry name" value="HTH_ICLR"/>
    <property type="match status" value="1"/>
</dbReference>
<dbReference type="SMART" id="SM00346">
    <property type="entry name" value="HTH_ICLR"/>
    <property type="match status" value="1"/>
</dbReference>
<dbReference type="SUPFAM" id="SSF46785">
    <property type="entry name" value="Winged helix' DNA-binding domain"/>
    <property type="match status" value="1"/>
</dbReference>
<dbReference type="PANTHER" id="PTHR30136:SF24">
    <property type="entry name" value="HTH-TYPE TRANSCRIPTIONAL REPRESSOR ALLR"/>
    <property type="match status" value="1"/>
</dbReference>
<dbReference type="AlphaFoldDB" id="A0A369BCU4"/>
<dbReference type="Pfam" id="PF01614">
    <property type="entry name" value="IclR_C"/>
    <property type="match status" value="1"/>
</dbReference>
<dbReference type="OrthoDB" id="9791752at2"/>
<dbReference type="InterPro" id="IPR029016">
    <property type="entry name" value="GAF-like_dom_sf"/>
</dbReference>
<dbReference type="Proteomes" id="UP000253034">
    <property type="component" value="Unassembled WGS sequence"/>
</dbReference>
<dbReference type="Gene3D" id="1.10.10.10">
    <property type="entry name" value="Winged helix-like DNA-binding domain superfamily/Winged helix DNA-binding domain"/>
    <property type="match status" value="1"/>
</dbReference>
<dbReference type="GO" id="GO:0003700">
    <property type="term" value="F:DNA-binding transcription factor activity"/>
    <property type="evidence" value="ECO:0007669"/>
    <property type="project" value="TreeGrafter"/>
</dbReference>
<dbReference type="InterPro" id="IPR005471">
    <property type="entry name" value="Tscrpt_reg_IclR_N"/>
</dbReference>
<keyword evidence="2" id="KW-0238">DNA-binding</keyword>
<dbReference type="RefSeq" id="WP_114296422.1">
    <property type="nucleotide sequence ID" value="NZ_QPJT01000003.1"/>
</dbReference>
<dbReference type="InterPro" id="IPR036388">
    <property type="entry name" value="WH-like_DNA-bd_sf"/>
</dbReference>
<dbReference type="Gene3D" id="3.30.450.40">
    <property type="match status" value="1"/>
</dbReference>
<dbReference type="InterPro" id="IPR050707">
    <property type="entry name" value="HTH_MetabolicPath_Reg"/>
</dbReference>
<proteinExistence type="predicted"/>
<sequence>MKKEIKVTSLKKAVDVLNCFTQKPKLGVTQISNMTGLYKSNVYNILSTYEAMGYLERDNETGKYKLGLGIFTLSRALGDSFCITKVALPYMQEMANQTRERIYLGIPHEDEVVYLEALYPAGEMNLMRSLLGERAKMYCTGIGKAMLAYLPEEKIEEYCNRPLPAFTENTITDSEELKRELARIRKSGYAIDCMEHEFGIKCIAVPVFDKSGAVCAAISISGPSLRFTNERIEELYELLKTNIAMIVERI</sequence>
<keyword evidence="3" id="KW-0804">Transcription</keyword>
<dbReference type="PROSITE" id="PS51078">
    <property type="entry name" value="ICLR_ED"/>
    <property type="match status" value="1"/>
</dbReference>
<feature type="domain" description="IclR-ED" evidence="5">
    <location>
        <begin position="69"/>
        <end position="250"/>
    </location>
</feature>
<evidence type="ECO:0000256" key="2">
    <source>
        <dbReference type="ARBA" id="ARBA00023125"/>
    </source>
</evidence>
<evidence type="ECO:0000313" key="7">
    <source>
        <dbReference type="Proteomes" id="UP000253034"/>
    </source>
</evidence>
<dbReference type="InterPro" id="IPR014757">
    <property type="entry name" value="Tscrpt_reg_IclR_C"/>
</dbReference>
<dbReference type="GO" id="GO:0045892">
    <property type="term" value="P:negative regulation of DNA-templated transcription"/>
    <property type="evidence" value="ECO:0007669"/>
    <property type="project" value="TreeGrafter"/>
</dbReference>
<comment type="caution">
    <text evidence="6">The sequence shown here is derived from an EMBL/GenBank/DDBJ whole genome shotgun (WGS) entry which is preliminary data.</text>
</comment>
<organism evidence="6 7">
    <name type="scientific">Anaerobacterium chartisolvens</name>
    <dbReference type="NCBI Taxonomy" id="1297424"/>
    <lineage>
        <taxon>Bacteria</taxon>
        <taxon>Bacillati</taxon>
        <taxon>Bacillota</taxon>
        <taxon>Clostridia</taxon>
        <taxon>Eubacteriales</taxon>
        <taxon>Oscillospiraceae</taxon>
        <taxon>Anaerobacterium</taxon>
    </lineage>
</organism>
<evidence type="ECO:0000259" key="4">
    <source>
        <dbReference type="PROSITE" id="PS51077"/>
    </source>
</evidence>
<evidence type="ECO:0000256" key="1">
    <source>
        <dbReference type="ARBA" id="ARBA00023015"/>
    </source>
</evidence>
<keyword evidence="7" id="KW-1185">Reference proteome</keyword>
<dbReference type="PANTHER" id="PTHR30136">
    <property type="entry name" value="HELIX-TURN-HELIX TRANSCRIPTIONAL REGULATOR, ICLR FAMILY"/>
    <property type="match status" value="1"/>
</dbReference>
<evidence type="ECO:0000259" key="5">
    <source>
        <dbReference type="PROSITE" id="PS51078"/>
    </source>
</evidence>
<accession>A0A369BCU4</accession>
<evidence type="ECO:0000256" key="3">
    <source>
        <dbReference type="ARBA" id="ARBA00023163"/>
    </source>
</evidence>
<feature type="domain" description="HTH iclR-type" evidence="4">
    <location>
        <begin position="7"/>
        <end position="68"/>
    </location>
</feature>
<gene>
    <name evidence="6" type="ORF">DFR58_10398</name>
</gene>
<dbReference type="Pfam" id="PF09339">
    <property type="entry name" value="HTH_IclR"/>
    <property type="match status" value="1"/>
</dbReference>
<dbReference type="SUPFAM" id="SSF55781">
    <property type="entry name" value="GAF domain-like"/>
    <property type="match status" value="1"/>
</dbReference>
<keyword evidence="1" id="KW-0805">Transcription regulation</keyword>
<dbReference type="GO" id="GO:0003677">
    <property type="term" value="F:DNA binding"/>
    <property type="evidence" value="ECO:0007669"/>
    <property type="project" value="UniProtKB-KW"/>
</dbReference>
<dbReference type="EMBL" id="QPJT01000003">
    <property type="protein sequence ID" value="RCX19353.1"/>
    <property type="molecule type" value="Genomic_DNA"/>
</dbReference>
<protein>
    <submittedName>
        <fullName evidence="6">IclR family transcriptional regulator</fullName>
    </submittedName>
</protein>
<reference evidence="6 7" key="1">
    <citation type="submission" date="2018-07" db="EMBL/GenBank/DDBJ databases">
        <title>Genomic Encyclopedia of Type Strains, Phase IV (KMG-IV): sequencing the most valuable type-strain genomes for metagenomic binning, comparative biology and taxonomic classification.</title>
        <authorList>
            <person name="Goeker M."/>
        </authorList>
    </citation>
    <scope>NUCLEOTIDE SEQUENCE [LARGE SCALE GENOMIC DNA]</scope>
    <source>
        <strain evidence="6 7">DSM 27016</strain>
    </source>
</reference>